<dbReference type="InterPro" id="IPR016032">
    <property type="entry name" value="Sig_transdc_resp-reg_C-effctor"/>
</dbReference>
<evidence type="ECO:0000256" key="3">
    <source>
        <dbReference type="ARBA" id="ARBA00023163"/>
    </source>
</evidence>
<dbReference type="InterPro" id="IPR039420">
    <property type="entry name" value="WalR-like"/>
</dbReference>
<comment type="caution">
    <text evidence="8">The sequence shown here is derived from an EMBL/GenBank/DDBJ whole genome shotgun (WGS) entry which is preliminary data.</text>
</comment>
<dbReference type="Proteomes" id="UP000777002">
    <property type="component" value="Unassembled WGS sequence"/>
</dbReference>
<name>A0ABS2GQV3_9BURK</name>
<feature type="modified residue" description="4-aspartylphosphate" evidence="4">
    <location>
        <position position="51"/>
    </location>
</feature>
<protein>
    <submittedName>
        <fullName evidence="8">Response regulator</fullName>
    </submittedName>
</protein>
<evidence type="ECO:0000256" key="2">
    <source>
        <dbReference type="ARBA" id="ARBA00023125"/>
    </source>
</evidence>
<feature type="domain" description="Response regulatory" evidence="6">
    <location>
        <begin position="2"/>
        <end position="120"/>
    </location>
</feature>
<dbReference type="InterPro" id="IPR011006">
    <property type="entry name" value="CheY-like_superfamily"/>
</dbReference>
<dbReference type="InterPro" id="IPR001867">
    <property type="entry name" value="OmpR/PhoB-type_DNA-bd"/>
</dbReference>
<dbReference type="Pfam" id="PF00486">
    <property type="entry name" value="Trans_reg_C"/>
    <property type="match status" value="1"/>
</dbReference>
<evidence type="ECO:0000313" key="8">
    <source>
        <dbReference type="EMBL" id="MBM6928213.1"/>
    </source>
</evidence>
<dbReference type="EMBL" id="JACJKX010000003">
    <property type="protein sequence ID" value="MBM6928213.1"/>
    <property type="molecule type" value="Genomic_DNA"/>
</dbReference>
<evidence type="ECO:0000256" key="5">
    <source>
        <dbReference type="PROSITE-ProRule" id="PRU01091"/>
    </source>
</evidence>
<dbReference type="SMART" id="SM00862">
    <property type="entry name" value="Trans_reg_C"/>
    <property type="match status" value="1"/>
</dbReference>
<dbReference type="InterPro" id="IPR001789">
    <property type="entry name" value="Sig_transdc_resp-reg_receiver"/>
</dbReference>
<keyword evidence="4" id="KW-0597">Phosphoprotein</keyword>
<dbReference type="SMART" id="SM00448">
    <property type="entry name" value="REC"/>
    <property type="match status" value="1"/>
</dbReference>
<proteinExistence type="predicted"/>
<feature type="domain" description="OmpR/PhoB-type" evidence="7">
    <location>
        <begin position="128"/>
        <end position="224"/>
    </location>
</feature>
<keyword evidence="9" id="KW-1185">Reference proteome</keyword>
<evidence type="ECO:0000256" key="4">
    <source>
        <dbReference type="PROSITE-ProRule" id="PRU00169"/>
    </source>
</evidence>
<evidence type="ECO:0000259" key="6">
    <source>
        <dbReference type="PROSITE" id="PS50110"/>
    </source>
</evidence>
<dbReference type="InterPro" id="IPR036388">
    <property type="entry name" value="WH-like_DNA-bd_sf"/>
</dbReference>
<organism evidence="8 9">
    <name type="scientific">Parasutterella secunda</name>
    <dbReference type="NCBI Taxonomy" id="626947"/>
    <lineage>
        <taxon>Bacteria</taxon>
        <taxon>Pseudomonadati</taxon>
        <taxon>Pseudomonadota</taxon>
        <taxon>Betaproteobacteria</taxon>
        <taxon>Burkholderiales</taxon>
        <taxon>Sutterellaceae</taxon>
        <taxon>Parasutterella</taxon>
    </lineage>
</organism>
<dbReference type="CDD" id="cd00383">
    <property type="entry name" value="trans_reg_C"/>
    <property type="match status" value="1"/>
</dbReference>
<sequence>MRILLVEDDPMISQAVKGALTDEMYTVEQVANGRDALMMLSVNDYGFVLLDLGLPGVDGMTILRTLRTQAKGDKKDVPVIILTARDGLDDRLEGLDAGADDYLVKPFHISELLARIRAVLRRRNKTSDLSLTNGIVTLDVAEKTAKLASSDKTIALSRREYALLAALLARPGSILSRRKIEERIYEPGEEPESNAVEYLIHSLRKKLGNDVIKNVRGLGWMVEKGPVS</sequence>
<dbReference type="PANTHER" id="PTHR48111">
    <property type="entry name" value="REGULATOR OF RPOS"/>
    <property type="match status" value="1"/>
</dbReference>
<feature type="DNA-binding region" description="OmpR/PhoB-type" evidence="5">
    <location>
        <begin position="128"/>
        <end position="224"/>
    </location>
</feature>
<dbReference type="PROSITE" id="PS50110">
    <property type="entry name" value="RESPONSE_REGULATORY"/>
    <property type="match status" value="1"/>
</dbReference>
<evidence type="ECO:0000256" key="1">
    <source>
        <dbReference type="ARBA" id="ARBA00023015"/>
    </source>
</evidence>
<dbReference type="PANTHER" id="PTHR48111:SF67">
    <property type="entry name" value="TRANSCRIPTIONAL REGULATORY PROTEIN TCTD"/>
    <property type="match status" value="1"/>
</dbReference>
<evidence type="ECO:0000313" key="9">
    <source>
        <dbReference type="Proteomes" id="UP000777002"/>
    </source>
</evidence>
<keyword evidence="3" id="KW-0804">Transcription</keyword>
<reference evidence="8 9" key="1">
    <citation type="journal article" date="2021" name="Sci. Rep.">
        <title>The distribution of antibiotic resistance genes in chicken gut microbiota commensals.</title>
        <authorList>
            <person name="Juricova H."/>
            <person name="Matiasovicova J."/>
            <person name="Kubasova T."/>
            <person name="Cejkova D."/>
            <person name="Rychlik I."/>
        </authorList>
    </citation>
    <scope>NUCLEOTIDE SEQUENCE [LARGE SCALE GENOMIC DNA]</scope>
    <source>
        <strain evidence="8 9">An562</strain>
    </source>
</reference>
<gene>
    <name evidence="8" type="ORF">H5985_02870</name>
</gene>
<dbReference type="SUPFAM" id="SSF52172">
    <property type="entry name" value="CheY-like"/>
    <property type="match status" value="1"/>
</dbReference>
<accession>A0ABS2GQV3</accession>
<dbReference type="RefSeq" id="WP_205049814.1">
    <property type="nucleotide sequence ID" value="NZ_JACJKX010000003.1"/>
</dbReference>
<dbReference type="Pfam" id="PF00072">
    <property type="entry name" value="Response_reg"/>
    <property type="match status" value="1"/>
</dbReference>
<dbReference type="CDD" id="cd17624">
    <property type="entry name" value="REC_OmpR_PmrA-like"/>
    <property type="match status" value="1"/>
</dbReference>
<dbReference type="PROSITE" id="PS51755">
    <property type="entry name" value="OMPR_PHOB"/>
    <property type="match status" value="1"/>
</dbReference>
<dbReference type="Gene3D" id="1.10.10.10">
    <property type="entry name" value="Winged helix-like DNA-binding domain superfamily/Winged helix DNA-binding domain"/>
    <property type="match status" value="1"/>
</dbReference>
<evidence type="ECO:0000259" key="7">
    <source>
        <dbReference type="PROSITE" id="PS51755"/>
    </source>
</evidence>
<dbReference type="Gene3D" id="6.10.250.690">
    <property type="match status" value="1"/>
</dbReference>
<keyword evidence="1" id="KW-0805">Transcription regulation</keyword>
<dbReference type="SUPFAM" id="SSF46894">
    <property type="entry name" value="C-terminal effector domain of the bipartite response regulators"/>
    <property type="match status" value="1"/>
</dbReference>
<keyword evidence="2 5" id="KW-0238">DNA-binding</keyword>
<dbReference type="Gene3D" id="3.40.50.2300">
    <property type="match status" value="1"/>
</dbReference>